<keyword evidence="4" id="KW-1185">Reference proteome</keyword>
<dbReference type="PANTHER" id="PTHR48075:SF5">
    <property type="entry name" value="3-HYDROXYBUTYRYL-COA DEHYDROGENASE"/>
    <property type="match status" value="1"/>
</dbReference>
<evidence type="ECO:0000259" key="2">
    <source>
        <dbReference type="Pfam" id="PF00725"/>
    </source>
</evidence>
<keyword evidence="1" id="KW-0560">Oxidoreductase</keyword>
<comment type="caution">
    <text evidence="3">The sequence shown here is derived from an EMBL/GenBank/DDBJ whole genome shotgun (WGS) entry which is preliminary data.</text>
</comment>
<dbReference type="Pfam" id="PF00725">
    <property type="entry name" value="3HCDH"/>
    <property type="match status" value="1"/>
</dbReference>
<dbReference type="RefSeq" id="WP_380601482.1">
    <property type="nucleotide sequence ID" value="NZ_JBHSDU010000014.1"/>
</dbReference>
<dbReference type="InterPro" id="IPR013328">
    <property type="entry name" value="6PGD_dom2"/>
</dbReference>
<dbReference type="Proteomes" id="UP001595904">
    <property type="component" value="Unassembled WGS sequence"/>
</dbReference>
<accession>A0ABV8SYY5</accession>
<evidence type="ECO:0000313" key="3">
    <source>
        <dbReference type="EMBL" id="MFC4312257.1"/>
    </source>
</evidence>
<organism evidence="3 4">
    <name type="scientific">Steroidobacter flavus</name>
    <dbReference type="NCBI Taxonomy" id="1842136"/>
    <lineage>
        <taxon>Bacteria</taxon>
        <taxon>Pseudomonadati</taxon>
        <taxon>Pseudomonadota</taxon>
        <taxon>Gammaproteobacteria</taxon>
        <taxon>Steroidobacterales</taxon>
        <taxon>Steroidobacteraceae</taxon>
        <taxon>Steroidobacter</taxon>
    </lineage>
</organism>
<dbReference type="EMBL" id="JBHSDU010000014">
    <property type="protein sequence ID" value="MFC4312257.1"/>
    <property type="molecule type" value="Genomic_DNA"/>
</dbReference>
<protein>
    <submittedName>
        <fullName evidence="3">3-hydroxyacyl-CoA dehydrogenase family protein</fullName>
    </submittedName>
</protein>
<dbReference type="InterPro" id="IPR008927">
    <property type="entry name" value="6-PGluconate_DH-like_C_sf"/>
</dbReference>
<feature type="domain" description="3-hydroxyacyl-CoA dehydrogenase C-terminal" evidence="2">
    <location>
        <begin position="130"/>
        <end position="199"/>
    </location>
</feature>
<proteinExistence type="predicted"/>
<dbReference type="InterPro" id="IPR006108">
    <property type="entry name" value="3HC_DH_C"/>
</dbReference>
<evidence type="ECO:0000256" key="1">
    <source>
        <dbReference type="ARBA" id="ARBA00023002"/>
    </source>
</evidence>
<dbReference type="SUPFAM" id="SSF48179">
    <property type="entry name" value="6-phosphogluconate dehydrogenase C-terminal domain-like"/>
    <property type="match status" value="1"/>
</dbReference>
<gene>
    <name evidence="3" type="ORF">ACFPN2_24460</name>
</gene>
<dbReference type="PANTHER" id="PTHR48075">
    <property type="entry name" value="3-HYDROXYACYL-COA DEHYDROGENASE FAMILY PROTEIN"/>
    <property type="match status" value="1"/>
</dbReference>
<sequence length="214" mass="22719">MSIRIVMAGESRSFPGRGSELSAATGTGIVIAGTDAGSAYASLSERAQAAFVAVELGTECLAEHVGLNPHDAHTKTVGFARFCLGRGEPSRLIELVRMPWTDVAAVDAARSAFEACGWVVAVCGDYPGRIVDRLIRPYFNAALRRLDEGLASADDLDTTLRLGLGYPEGPIALLERTGLDHHFDVSNALHAALGGDDHLPARRARVAKARALRD</sequence>
<evidence type="ECO:0000313" key="4">
    <source>
        <dbReference type="Proteomes" id="UP001595904"/>
    </source>
</evidence>
<name>A0ABV8SYY5_9GAMM</name>
<dbReference type="Gene3D" id="1.10.1040.10">
    <property type="entry name" value="N-(1-d-carboxylethyl)-l-norvaline Dehydrogenase, domain 2"/>
    <property type="match status" value="1"/>
</dbReference>
<reference evidence="4" key="1">
    <citation type="journal article" date="2019" name="Int. J. Syst. Evol. Microbiol.">
        <title>The Global Catalogue of Microorganisms (GCM) 10K type strain sequencing project: providing services to taxonomists for standard genome sequencing and annotation.</title>
        <authorList>
            <consortium name="The Broad Institute Genomics Platform"/>
            <consortium name="The Broad Institute Genome Sequencing Center for Infectious Disease"/>
            <person name="Wu L."/>
            <person name="Ma J."/>
        </authorList>
    </citation>
    <scope>NUCLEOTIDE SEQUENCE [LARGE SCALE GENOMIC DNA]</scope>
    <source>
        <strain evidence="4">CGMCC 1.10759</strain>
    </source>
</reference>